<feature type="region of interest" description="Disordered" evidence="7">
    <location>
        <begin position="911"/>
        <end position="938"/>
    </location>
</feature>
<keyword evidence="4" id="KW-0833">Ubl conjugation pathway</keyword>
<dbReference type="OrthoDB" id="2420415at2759"/>
<dbReference type="Pfam" id="PF13446">
    <property type="entry name" value="RPT"/>
    <property type="match status" value="4"/>
</dbReference>
<evidence type="ECO:0000256" key="3">
    <source>
        <dbReference type="ARBA" id="ARBA00022670"/>
    </source>
</evidence>
<protein>
    <recommendedName>
        <fullName evidence="2">ubiquitinyl hydrolase 1</fullName>
        <ecNumber evidence="2">3.4.19.12</ecNumber>
    </recommendedName>
</protein>
<feature type="region of interest" description="Disordered" evidence="7">
    <location>
        <begin position="829"/>
        <end position="894"/>
    </location>
</feature>
<keyword evidence="5" id="KW-0378">Hydrolase</keyword>
<evidence type="ECO:0000313" key="10">
    <source>
        <dbReference type="Proteomes" id="UP000654922"/>
    </source>
</evidence>
<comment type="caution">
    <text evidence="9">The sequence shown here is derived from an EMBL/GenBank/DDBJ whole genome shotgun (WGS) entry which is preliminary data.</text>
</comment>
<feature type="compositionally biased region" description="Pro residues" evidence="7">
    <location>
        <begin position="923"/>
        <end position="937"/>
    </location>
</feature>
<dbReference type="GO" id="GO:0004843">
    <property type="term" value="F:cysteine-type deubiquitinase activity"/>
    <property type="evidence" value="ECO:0007669"/>
    <property type="project" value="UniProtKB-EC"/>
</dbReference>
<dbReference type="GO" id="GO:0061136">
    <property type="term" value="P:regulation of proteasomal protein catabolic process"/>
    <property type="evidence" value="ECO:0007669"/>
    <property type="project" value="TreeGrafter"/>
</dbReference>
<dbReference type="InterPro" id="IPR001394">
    <property type="entry name" value="Peptidase_C19_UCH"/>
</dbReference>
<dbReference type="InterPro" id="IPR025305">
    <property type="entry name" value="UCH_repeat_domain"/>
</dbReference>
<keyword evidence="3" id="KW-0645">Protease</keyword>
<dbReference type="Pfam" id="PF00443">
    <property type="entry name" value="UCH"/>
    <property type="match status" value="1"/>
</dbReference>
<dbReference type="CDD" id="cd02666">
    <property type="entry name" value="Peptidase_C19J"/>
    <property type="match status" value="1"/>
</dbReference>
<evidence type="ECO:0000256" key="7">
    <source>
        <dbReference type="SAM" id="MobiDB-lite"/>
    </source>
</evidence>
<proteinExistence type="predicted"/>
<evidence type="ECO:0000313" key="9">
    <source>
        <dbReference type="EMBL" id="KAF7155217.1"/>
    </source>
</evidence>
<feature type="domain" description="USP" evidence="8">
    <location>
        <begin position="708"/>
        <end position="1279"/>
    </location>
</feature>
<dbReference type="PANTHER" id="PTHR43982">
    <property type="entry name" value="UBIQUITIN CARBOXYL-TERMINAL HYDROLASE"/>
    <property type="match status" value="1"/>
</dbReference>
<dbReference type="PROSITE" id="PS50235">
    <property type="entry name" value="USP_3"/>
    <property type="match status" value="1"/>
</dbReference>
<dbReference type="InterPro" id="IPR028889">
    <property type="entry name" value="USP"/>
</dbReference>
<dbReference type="InterPro" id="IPR044635">
    <property type="entry name" value="UBP14-like"/>
</dbReference>
<dbReference type="InterPro" id="IPR018200">
    <property type="entry name" value="USP_CS"/>
</dbReference>
<evidence type="ECO:0000256" key="6">
    <source>
        <dbReference type="ARBA" id="ARBA00022807"/>
    </source>
</evidence>
<evidence type="ECO:0000256" key="4">
    <source>
        <dbReference type="ARBA" id="ARBA00022786"/>
    </source>
</evidence>
<organism evidence="9 10">
    <name type="scientific">Aspergillus felis</name>
    <dbReference type="NCBI Taxonomy" id="1287682"/>
    <lineage>
        <taxon>Eukaryota</taxon>
        <taxon>Fungi</taxon>
        <taxon>Dikarya</taxon>
        <taxon>Ascomycota</taxon>
        <taxon>Pezizomycotina</taxon>
        <taxon>Eurotiomycetes</taxon>
        <taxon>Eurotiomycetidae</taxon>
        <taxon>Eurotiales</taxon>
        <taxon>Aspergillaceae</taxon>
        <taxon>Aspergillus</taxon>
        <taxon>Aspergillus subgen. Fumigati</taxon>
    </lineage>
</organism>
<dbReference type="FunFam" id="3.90.70.10:FF:000122">
    <property type="entry name" value="Ubiquitin carboxyl-terminal hydrolase 2"/>
    <property type="match status" value="1"/>
</dbReference>
<dbReference type="InterPro" id="IPR038765">
    <property type="entry name" value="Papain-like_cys_pep_sf"/>
</dbReference>
<name>A0A8H6UI61_9EURO</name>
<dbReference type="GO" id="GO:0016579">
    <property type="term" value="P:protein deubiquitination"/>
    <property type="evidence" value="ECO:0007669"/>
    <property type="project" value="InterPro"/>
</dbReference>
<dbReference type="GO" id="GO:0070628">
    <property type="term" value="F:proteasome binding"/>
    <property type="evidence" value="ECO:0007669"/>
    <property type="project" value="TreeGrafter"/>
</dbReference>
<evidence type="ECO:0000256" key="2">
    <source>
        <dbReference type="ARBA" id="ARBA00012759"/>
    </source>
</evidence>
<keyword evidence="6" id="KW-0788">Thiol protease</keyword>
<sequence length="1352" mass="151241">MLNLGWPVLPLETAFPGVELHVRSMSANDRLYGNWDIEERPSFGPGVAGNVSSEGHTHVVSIKVRYVTLLKIPITFLNNAHFANTNVFDRLGKTAPRLVQDIYDYDPANPPGTGRNLLSEVPPVFPEGHEGPLDFISPSACRHQYMTKSNQSFLPQGEQKRSTGNPSKASAVCWKCRYHIQLVVSSTPGIGQSSQGFPDHLHHLVYKSGRQKGGALSAEVSSKGQTVETFNYECSYLTCPVTVSVRIASPILSDEWVRLLVDPELLQQRADEAIATHPERLEGVGRPSPITVLENLRTYISNALHNSQNSKSISAINKRFMTCFGVEGRPCKDLLEFLGFSVKNEGFWEPPKPNPWAEYPYQDQLKIFLDDVIHELSALIDQRPLAEKKGHQVQNTETPALSDILYAMDALDYPKASRANEFQMAPAPYYEDLGVVEDMSASSVVEAFTRQVSIDPARSPLYLQCLKSIGNLRGGDDAQIIETAVQLAYAEGRYTHEDVVDAYRYFGLDHNDPRLTDESIIGKFYAFMSSTTQENESRIRLWRIGDSRRSERIKSAAEDIEQGVTNVEQAQVFLGVDSTTSDEFVLTMYTTKVNDNPSTRDIARRAVDLIAEARKSAVLRHFLKTGELTAGEMDVADAYRLLQIPDRTVDDAAIMAAYTICVDEAPGQAERYYQALSIIAKDKNSSLLSSMIAGAGAESGRDLSEWPVGLQNIGNTCYLNSLLQFYFSIRPFREMVLDFESFKMELDDESLSKKRVGSRDVLKKEVERSQTFLRELRTLFQNMITSSNSFVTPRPELARLTLISPSNEAAIRRRSTISMTRPGGLGEINGMPIMGPLGPPLQTTDRSHSPTDAETERPKRKTTSDVDSEATLVSETAKPDTSLAPNEDKENEAPPADAVLTDISLPQDIESTLSPKDEAPAIPFGPPNQPPPVPPRPTIQVDPQKQLLEEVEIGAQQDVTEVINNVLFQSQCAIKPIAFAQDGEQLDQVKDLFYGRTKSYILAEAGARSKEEWWCDIKVDVATGPRDIYSAIDGAFDAQKVNVDDTVVEQFGAISKLPPVLQIQVQRVQFDTIKKSSFKSTHHLELKETIYLDRYMDTQHPEIMNRRRQCWEWKNTLKTLEHRRAELLRQTENDGLDLATLFDSARAVIEDLNHLKADPETADDAVDTNPQLPSELAQLSQIAKAELNYVEQEIKDTQTMISSQFVDFKHLAYRLYAVFVHHGSVEFGHYYIYIFDFGKNVWRKYNDTEVTEVSNTDEIFKNQERQNPPTPYFLVYVNDGLKDRLADPVCRQIIEDPAPSETIPSTEATVPMEVVAATTLTPQQDVDMEPPAYDEALADTQNSGTKAVLDVK</sequence>
<dbReference type="PANTHER" id="PTHR43982:SF6">
    <property type="entry name" value="UBIQUITIN CARBOXYL-TERMINAL HYDROLASE 2-RELATED"/>
    <property type="match status" value="1"/>
</dbReference>
<dbReference type="EMBL" id="JACBAE010001403">
    <property type="protein sequence ID" value="KAF7155217.1"/>
    <property type="molecule type" value="Genomic_DNA"/>
</dbReference>
<dbReference type="PROSITE" id="PS00972">
    <property type="entry name" value="USP_1"/>
    <property type="match status" value="1"/>
</dbReference>
<evidence type="ECO:0000256" key="5">
    <source>
        <dbReference type="ARBA" id="ARBA00022801"/>
    </source>
</evidence>
<dbReference type="EC" id="3.4.19.12" evidence="2"/>
<dbReference type="SUPFAM" id="SSF54001">
    <property type="entry name" value="Cysteine proteinases"/>
    <property type="match status" value="1"/>
</dbReference>
<dbReference type="Gene3D" id="3.90.70.10">
    <property type="entry name" value="Cysteine proteinases"/>
    <property type="match status" value="2"/>
</dbReference>
<dbReference type="PROSITE" id="PS00973">
    <property type="entry name" value="USP_2"/>
    <property type="match status" value="1"/>
</dbReference>
<comment type="catalytic activity">
    <reaction evidence="1">
        <text>Thiol-dependent hydrolysis of ester, thioester, amide, peptide and isopeptide bonds formed by the C-terminal Gly of ubiquitin (a 76-residue protein attached to proteins as an intracellular targeting signal).</text>
        <dbReference type="EC" id="3.4.19.12"/>
    </reaction>
</comment>
<gene>
    <name evidence="9" type="ORF">CNMCM5623_006644</name>
</gene>
<dbReference type="GO" id="GO:0043161">
    <property type="term" value="P:proteasome-mediated ubiquitin-dependent protein catabolic process"/>
    <property type="evidence" value="ECO:0007669"/>
    <property type="project" value="InterPro"/>
</dbReference>
<evidence type="ECO:0000256" key="1">
    <source>
        <dbReference type="ARBA" id="ARBA00000707"/>
    </source>
</evidence>
<dbReference type="Proteomes" id="UP000654922">
    <property type="component" value="Unassembled WGS sequence"/>
</dbReference>
<feature type="compositionally biased region" description="Basic and acidic residues" evidence="7">
    <location>
        <begin position="845"/>
        <end position="857"/>
    </location>
</feature>
<accession>A0A8H6UI61</accession>
<reference evidence="9" key="1">
    <citation type="submission" date="2020-06" db="EMBL/GenBank/DDBJ databases">
        <title>Draft genome sequences of strains closely related to Aspergillus parafelis and Aspergillus hiratsukae.</title>
        <authorList>
            <person name="Dos Santos R.A.C."/>
            <person name="Rivero-Menendez O."/>
            <person name="Steenwyk J.L."/>
            <person name="Mead M.E."/>
            <person name="Goldman G.H."/>
            <person name="Alastruey-Izquierdo A."/>
            <person name="Rokas A."/>
        </authorList>
    </citation>
    <scope>NUCLEOTIDE SEQUENCE</scope>
    <source>
        <strain evidence="9">CNM-CM5623</strain>
    </source>
</reference>
<evidence type="ECO:0000259" key="8">
    <source>
        <dbReference type="PROSITE" id="PS50235"/>
    </source>
</evidence>